<dbReference type="GeneID" id="82851464"/>
<dbReference type="EMBL" id="CP035232">
    <property type="protein sequence ID" value="QAT63860.1"/>
    <property type="molecule type" value="Genomic_DNA"/>
</dbReference>
<protein>
    <submittedName>
        <fullName evidence="2">DUF3147 family protein</fullName>
    </submittedName>
</protein>
<proteinExistence type="predicted"/>
<dbReference type="KEGG" id="bgy:BGLY_0388"/>
<keyword evidence="1" id="KW-0812">Transmembrane</keyword>
<accession>A0AAJ3YXP3</accession>
<gene>
    <name evidence="2" type="ORF">EQZ20_02100</name>
</gene>
<sequence length="109" mass="11317">MFLIVKIAVSAVVIGIITEIARRSPETGGIVAALPLVSLLSLFWLSVQGESLKHLSQFAAGVLWGLPATAALILIVAVCLKSALPLAVSFVFGLCGWGGCLLLQKAIFG</sequence>
<feature type="transmembrane region" description="Helical" evidence="1">
    <location>
        <begin position="84"/>
        <end position="103"/>
    </location>
</feature>
<name>A0AAJ3YXP3_9BACI</name>
<feature type="transmembrane region" description="Helical" evidence="1">
    <location>
        <begin position="58"/>
        <end position="78"/>
    </location>
</feature>
<dbReference type="NCBIfam" id="NF006750">
    <property type="entry name" value="PRK09272.1-3"/>
    <property type="match status" value="1"/>
</dbReference>
<reference evidence="2 3" key="1">
    <citation type="submission" date="2019-01" db="EMBL/GenBank/DDBJ databases">
        <title>Genome sequence of Bacillus glycinifermentans SRCM103574.</title>
        <authorList>
            <person name="Kong H.-J."/>
            <person name="Jeong S.-Y."/>
            <person name="Jeong D.-Y."/>
        </authorList>
    </citation>
    <scope>NUCLEOTIDE SEQUENCE [LARGE SCALE GENOMIC DNA]</scope>
    <source>
        <strain evidence="2 3">SRCM103574</strain>
    </source>
</reference>
<keyword evidence="1" id="KW-0472">Membrane</keyword>
<keyword evidence="1" id="KW-1133">Transmembrane helix</keyword>
<organism evidence="2 3">
    <name type="scientific">Bacillus glycinifermentans</name>
    <dbReference type="NCBI Taxonomy" id="1664069"/>
    <lineage>
        <taxon>Bacteria</taxon>
        <taxon>Bacillati</taxon>
        <taxon>Bacillota</taxon>
        <taxon>Bacilli</taxon>
        <taxon>Bacillales</taxon>
        <taxon>Bacillaceae</taxon>
        <taxon>Bacillus</taxon>
    </lineage>
</organism>
<evidence type="ECO:0000313" key="3">
    <source>
        <dbReference type="Proteomes" id="UP000288675"/>
    </source>
</evidence>
<feature type="transmembrane region" description="Helical" evidence="1">
    <location>
        <begin position="28"/>
        <end position="46"/>
    </location>
</feature>
<evidence type="ECO:0000313" key="2">
    <source>
        <dbReference type="EMBL" id="QAT63860.1"/>
    </source>
</evidence>
<evidence type="ECO:0000256" key="1">
    <source>
        <dbReference type="SAM" id="Phobius"/>
    </source>
</evidence>
<dbReference type="Proteomes" id="UP000288675">
    <property type="component" value="Chromosome"/>
</dbReference>
<dbReference type="RefSeq" id="WP_046130905.1">
    <property type="nucleotide sequence ID" value="NZ_CP035232.1"/>
</dbReference>
<dbReference type="AlphaFoldDB" id="A0AAJ3YXP3"/>